<dbReference type="RefSeq" id="WP_076812854.1">
    <property type="nucleotide sequence ID" value="NZ_MOMC01000004.1"/>
</dbReference>
<dbReference type="Proteomes" id="UP000188929">
    <property type="component" value="Unassembled WGS sequence"/>
</dbReference>
<dbReference type="PANTHER" id="PTHR42743:SF2">
    <property type="entry name" value="AMINODEOXYCHORISMATE LYASE"/>
    <property type="match status" value="1"/>
</dbReference>
<dbReference type="STRING" id="1834516.BL253_01540"/>
<dbReference type="InterPro" id="IPR050571">
    <property type="entry name" value="Class-IV_PLP-Dep_Aminotrnsfr"/>
</dbReference>
<accession>A0A1V2IJY3</accession>
<comment type="caution">
    <text evidence="2">The sequence shown here is derived from an EMBL/GenBank/DDBJ whole genome shotgun (WGS) entry which is preliminary data.</text>
</comment>
<keyword evidence="2" id="KW-0808">Transferase</keyword>
<dbReference type="Gene3D" id="3.20.10.10">
    <property type="entry name" value="D-amino Acid Aminotransferase, subunit A, domain 2"/>
    <property type="match status" value="1"/>
</dbReference>
<name>A0A1V2IJY3_9ACTN</name>
<gene>
    <name evidence="2" type="ORF">BL253_01540</name>
</gene>
<dbReference type="GO" id="GO:0008153">
    <property type="term" value="P:4-aminobenzoate biosynthetic process"/>
    <property type="evidence" value="ECO:0007669"/>
    <property type="project" value="TreeGrafter"/>
</dbReference>
<proteinExistence type="inferred from homology"/>
<sequence>MKELDGRAVGVDQLEALALVNYGHFTSMEVADGRVRGLSLHLERLVRDCRQLFDAELDPDRVRYLARRAVTGAAAPVVVRVTVFDPDLRLARPGADAVPRVLVTTRPAPAPQTGATAVTPTPGLRLRSACYRRDLPEVKHVGLFGALRLRRAAQRAGFDDAVFTDAAGVLSEAATSNLGFVTGGRVLWPSAECLPGVTMRLVDQALGADATTAAVTLADLPRLDAAFATNAATGVRPVAAIDDVRWPQDHPVVRELARRYEAIPPEPL</sequence>
<protein>
    <submittedName>
        <fullName evidence="2">Aminotransferase</fullName>
    </submittedName>
</protein>
<evidence type="ECO:0000313" key="2">
    <source>
        <dbReference type="EMBL" id="ONH33503.1"/>
    </source>
</evidence>
<dbReference type="InterPro" id="IPR043132">
    <property type="entry name" value="BCAT-like_C"/>
</dbReference>
<dbReference type="OrthoDB" id="8912228at2"/>
<dbReference type="NCBIfam" id="NF006734">
    <property type="entry name" value="PRK09266.1"/>
    <property type="match status" value="1"/>
</dbReference>
<dbReference type="InterPro" id="IPR036038">
    <property type="entry name" value="Aminotransferase-like"/>
</dbReference>
<evidence type="ECO:0000313" key="3">
    <source>
        <dbReference type="Proteomes" id="UP000188929"/>
    </source>
</evidence>
<dbReference type="Pfam" id="PF01063">
    <property type="entry name" value="Aminotran_4"/>
    <property type="match status" value="1"/>
</dbReference>
<dbReference type="GO" id="GO:0005829">
    <property type="term" value="C:cytosol"/>
    <property type="evidence" value="ECO:0007669"/>
    <property type="project" value="TreeGrafter"/>
</dbReference>
<dbReference type="GO" id="GO:0008483">
    <property type="term" value="F:transaminase activity"/>
    <property type="evidence" value="ECO:0007669"/>
    <property type="project" value="UniProtKB-KW"/>
</dbReference>
<dbReference type="EMBL" id="MOMC01000004">
    <property type="protein sequence ID" value="ONH33503.1"/>
    <property type="molecule type" value="Genomic_DNA"/>
</dbReference>
<dbReference type="InterPro" id="IPR043131">
    <property type="entry name" value="BCAT-like_N"/>
</dbReference>
<organism evidence="2 3">
    <name type="scientific">Pseudofrankia asymbiotica</name>
    <dbReference type="NCBI Taxonomy" id="1834516"/>
    <lineage>
        <taxon>Bacteria</taxon>
        <taxon>Bacillati</taxon>
        <taxon>Actinomycetota</taxon>
        <taxon>Actinomycetes</taxon>
        <taxon>Frankiales</taxon>
        <taxon>Frankiaceae</taxon>
        <taxon>Pseudofrankia</taxon>
    </lineage>
</organism>
<keyword evidence="3" id="KW-1185">Reference proteome</keyword>
<comment type="similarity">
    <text evidence="1">Belongs to the class-IV pyridoxal-phosphate-dependent aminotransferase family.</text>
</comment>
<dbReference type="AlphaFoldDB" id="A0A1V2IJY3"/>
<dbReference type="GO" id="GO:0008696">
    <property type="term" value="F:4-amino-4-deoxychorismate lyase activity"/>
    <property type="evidence" value="ECO:0007669"/>
    <property type="project" value="TreeGrafter"/>
</dbReference>
<evidence type="ECO:0000256" key="1">
    <source>
        <dbReference type="ARBA" id="ARBA00009320"/>
    </source>
</evidence>
<dbReference type="PANTHER" id="PTHR42743">
    <property type="entry name" value="AMINO-ACID AMINOTRANSFERASE"/>
    <property type="match status" value="1"/>
</dbReference>
<dbReference type="SUPFAM" id="SSF56752">
    <property type="entry name" value="D-aminoacid aminotransferase-like PLP-dependent enzymes"/>
    <property type="match status" value="1"/>
</dbReference>
<dbReference type="Gene3D" id="3.30.470.10">
    <property type="match status" value="1"/>
</dbReference>
<reference evidence="3" key="1">
    <citation type="submission" date="2016-10" db="EMBL/GenBank/DDBJ databases">
        <title>Frankia sp. NRRL B-16386 Genome sequencing.</title>
        <authorList>
            <person name="Ghodhbane-Gtari F."/>
            <person name="Swanson E."/>
            <person name="Gueddou A."/>
            <person name="Hezbri K."/>
            <person name="Ktari K."/>
            <person name="Nouioui I."/>
            <person name="Morris K."/>
            <person name="Simpson S."/>
            <person name="Abebe-Akele F."/>
            <person name="Thomas K."/>
            <person name="Gtari M."/>
            <person name="Tisa L.S."/>
        </authorList>
    </citation>
    <scope>NUCLEOTIDE SEQUENCE [LARGE SCALE GENOMIC DNA]</scope>
    <source>
        <strain evidence="3">NRRL B-16386</strain>
    </source>
</reference>
<dbReference type="InterPro" id="IPR001544">
    <property type="entry name" value="Aminotrans_IV"/>
</dbReference>
<keyword evidence="2" id="KW-0032">Aminotransferase</keyword>